<accession>A0ACB6ZC60</accession>
<dbReference type="EMBL" id="MU118039">
    <property type="protein sequence ID" value="KAF9647188.1"/>
    <property type="molecule type" value="Genomic_DNA"/>
</dbReference>
<sequence length="107" mass="12346">MATNSKWTAGEDSILVEAVLAAGSRICWNTIAERLPGRSNKSCRKRWIHSLDPSLRKGRWTTPEDALLITAVRRHGRHWYKVAELLPGRTDDQCAKRWREKLDPLIR</sequence>
<evidence type="ECO:0000313" key="1">
    <source>
        <dbReference type="EMBL" id="KAF9647188.1"/>
    </source>
</evidence>
<organism evidence="1 2">
    <name type="scientific">Thelephora ganbajun</name>
    <name type="common">Ganba fungus</name>
    <dbReference type="NCBI Taxonomy" id="370292"/>
    <lineage>
        <taxon>Eukaryota</taxon>
        <taxon>Fungi</taxon>
        <taxon>Dikarya</taxon>
        <taxon>Basidiomycota</taxon>
        <taxon>Agaricomycotina</taxon>
        <taxon>Agaricomycetes</taxon>
        <taxon>Thelephorales</taxon>
        <taxon>Thelephoraceae</taxon>
        <taxon>Thelephora</taxon>
    </lineage>
</organism>
<name>A0ACB6ZC60_THEGA</name>
<evidence type="ECO:0000313" key="2">
    <source>
        <dbReference type="Proteomes" id="UP000886501"/>
    </source>
</evidence>
<reference evidence="1" key="2">
    <citation type="journal article" date="2020" name="Nat. Commun.">
        <title>Large-scale genome sequencing of mycorrhizal fungi provides insights into the early evolution of symbiotic traits.</title>
        <authorList>
            <person name="Miyauchi S."/>
            <person name="Kiss E."/>
            <person name="Kuo A."/>
            <person name="Drula E."/>
            <person name="Kohler A."/>
            <person name="Sanchez-Garcia M."/>
            <person name="Morin E."/>
            <person name="Andreopoulos B."/>
            <person name="Barry K.W."/>
            <person name="Bonito G."/>
            <person name="Buee M."/>
            <person name="Carver A."/>
            <person name="Chen C."/>
            <person name="Cichocki N."/>
            <person name="Clum A."/>
            <person name="Culley D."/>
            <person name="Crous P.W."/>
            <person name="Fauchery L."/>
            <person name="Girlanda M."/>
            <person name="Hayes R.D."/>
            <person name="Keri Z."/>
            <person name="LaButti K."/>
            <person name="Lipzen A."/>
            <person name="Lombard V."/>
            <person name="Magnuson J."/>
            <person name="Maillard F."/>
            <person name="Murat C."/>
            <person name="Nolan M."/>
            <person name="Ohm R.A."/>
            <person name="Pangilinan J."/>
            <person name="Pereira M.F."/>
            <person name="Perotto S."/>
            <person name="Peter M."/>
            <person name="Pfister S."/>
            <person name="Riley R."/>
            <person name="Sitrit Y."/>
            <person name="Stielow J.B."/>
            <person name="Szollosi G."/>
            <person name="Zifcakova L."/>
            <person name="Stursova M."/>
            <person name="Spatafora J.W."/>
            <person name="Tedersoo L."/>
            <person name="Vaario L.M."/>
            <person name="Yamada A."/>
            <person name="Yan M."/>
            <person name="Wang P."/>
            <person name="Xu J."/>
            <person name="Bruns T."/>
            <person name="Baldrian P."/>
            <person name="Vilgalys R."/>
            <person name="Dunand C."/>
            <person name="Henrissat B."/>
            <person name="Grigoriev I.V."/>
            <person name="Hibbett D."/>
            <person name="Nagy L.G."/>
            <person name="Martin F.M."/>
        </authorList>
    </citation>
    <scope>NUCLEOTIDE SEQUENCE</scope>
    <source>
        <strain evidence="1">P2</strain>
    </source>
</reference>
<gene>
    <name evidence="1" type="ORF">BDM02DRAFT_3117437</name>
</gene>
<protein>
    <submittedName>
        <fullName evidence="1">Myb-like protein A</fullName>
    </submittedName>
</protein>
<keyword evidence="2" id="KW-1185">Reference proteome</keyword>
<reference evidence="1" key="1">
    <citation type="submission" date="2019-10" db="EMBL/GenBank/DDBJ databases">
        <authorList>
            <consortium name="DOE Joint Genome Institute"/>
            <person name="Kuo A."/>
            <person name="Miyauchi S."/>
            <person name="Kiss E."/>
            <person name="Drula E."/>
            <person name="Kohler A."/>
            <person name="Sanchez-Garcia M."/>
            <person name="Andreopoulos B."/>
            <person name="Barry K.W."/>
            <person name="Bonito G."/>
            <person name="Buee M."/>
            <person name="Carver A."/>
            <person name="Chen C."/>
            <person name="Cichocki N."/>
            <person name="Clum A."/>
            <person name="Culley D."/>
            <person name="Crous P.W."/>
            <person name="Fauchery L."/>
            <person name="Girlanda M."/>
            <person name="Hayes R."/>
            <person name="Keri Z."/>
            <person name="Labutti K."/>
            <person name="Lipzen A."/>
            <person name="Lombard V."/>
            <person name="Magnuson J."/>
            <person name="Maillard F."/>
            <person name="Morin E."/>
            <person name="Murat C."/>
            <person name="Nolan M."/>
            <person name="Ohm R."/>
            <person name="Pangilinan J."/>
            <person name="Pereira M."/>
            <person name="Perotto S."/>
            <person name="Peter M."/>
            <person name="Riley R."/>
            <person name="Sitrit Y."/>
            <person name="Stielow B."/>
            <person name="Szollosi G."/>
            <person name="Zifcakova L."/>
            <person name="Stursova M."/>
            <person name="Spatafora J.W."/>
            <person name="Tedersoo L."/>
            <person name="Vaario L.-M."/>
            <person name="Yamada A."/>
            <person name="Yan M."/>
            <person name="Wang P."/>
            <person name="Xu J."/>
            <person name="Bruns T."/>
            <person name="Baldrian P."/>
            <person name="Vilgalys R."/>
            <person name="Henrissat B."/>
            <person name="Grigoriev I.V."/>
            <person name="Hibbett D."/>
            <person name="Nagy L.G."/>
            <person name="Martin F.M."/>
        </authorList>
    </citation>
    <scope>NUCLEOTIDE SEQUENCE</scope>
    <source>
        <strain evidence="1">P2</strain>
    </source>
</reference>
<comment type="caution">
    <text evidence="1">The sequence shown here is derived from an EMBL/GenBank/DDBJ whole genome shotgun (WGS) entry which is preliminary data.</text>
</comment>
<proteinExistence type="predicted"/>
<dbReference type="Proteomes" id="UP000886501">
    <property type="component" value="Unassembled WGS sequence"/>
</dbReference>